<accession>A0AAD9UXF3</accession>
<comment type="caution">
    <text evidence="1">The sequence shown here is derived from an EMBL/GenBank/DDBJ whole genome shotgun (WGS) entry which is preliminary data.</text>
</comment>
<sequence length="120" mass="13637">MMLKYLPKRQQFSYNGMIARTQLAAIDNNENAGRGQAVISKGNNAGEARYRRSFPKAHKRWVVKPIMQPKTYNFLLELQRGVLKKREDGNAVAQVREVNLPQNIASEPAPDKQVTSKILE</sequence>
<keyword evidence="2" id="KW-1185">Reference proteome</keyword>
<name>A0AAD9UXF3_ACRCE</name>
<proteinExistence type="predicted"/>
<dbReference type="EMBL" id="JARQWQ010000076">
    <property type="protein sequence ID" value="KAK2553549.1"/>
    <property type="molecule type" value="Genomic_DNA"/>
</dbReference>
<gene>
    <name evidence="1" type="ORF">P5673_025037</name>
</gene>
<reference evidence="1" key="1">
    <citation type="journal article" date="2023" name="G3 (Bethesda)">
        <title>Whole genome assembly and annotation of the endangered Caribbean coral Acropora cervicornis.</title>
        <authorList>
            <person name="Selwyn J.D."/>
            <person name="Vollmer S.V."/>
        </authorList>
    </citation>
    <scope>NUCLEOTIDE SEQUENCE</scope>
    <source>
        <strain evidence="1">K2</strain>
    </source>
</reference>
<evidence type="ECO:0000313" key="2">
    <source>
        <dbReference type="Proteomes" id="UP001249851"/>
    </source>
</evidence>
<protein>
    <submittedName>
        <fullName evidence="1">Uncharacterized protein</fullName>
    </submittedName>
</protein>
<dbReference type="AlphaFoldDB" id="A0AAD9UXF3"/>
<dbReference type="Proteomes" id="UP001249851">
    <property type="component" value="Unassembled WGS sequence"/>
</dbReference>
<evidence type="ECO:0000313" key="1">
    <source>
        <dbReference type="EMBL" id="KAK2553549.1"/>
    </source>
</evidence>
<reference evidence="1" key="2">
    <citation type="journal article" date="2023" name="Science">
        <title>Genomic signatures of disease resistance in endangered staghorn corals.</title>
        <authorList>
            <person name="Vollmer S.V."/>
            <person name="Selwyn J.D."/>
            <person name="Despard B.A."/>
            <person name="Roesel C.L."/>
        </authorList>
    </citation>
    <scope>NUCLEOTIDE SEQUENCE</scope>
    <source>
        <strain evidence="1">K2</strain>
    </source>
</reference>
<organism evidence="1 2">
    <name type="scientific">Acropora cervicornis</name>
    <name type="common">Staghorn coral</name>
    <dbReference type="NCBI Taxonomy" id="6130"/>
    <lineage>
        <taxon>Eukaryota</taxon>
        <taxon>Metazoa</taxon>
        <taxon>Cnidaria</taxon>
        <taxon>Anthozoa</taxon>
        <taxon>Hexacorallia</taxon>
        <taxon>Scleractinia</taxon>
        <taxon>Astrocoeniina</taxon>
        <taxon>Acroporidae</taxon>
        <taxon>Acropora</taxon>
    </lineage>
</organism>